<evidence type="ECO:0008006" key="3">
    <source>
        <dbReference type="Google" id="ProtNLM"/>
    </source>
</evidence>
<name>A0ABS8A0Q3_9FLAO</name>
<evidence type="ECO:0000313" key="1">
    <source>
        <dbReference type="EMBL" id="MCA6067582.1"/>
    </source>
</evidence>
<sequence>MAGEGGNIVRNVFGKSYKEAEGIMKDASNGTLDFKSPQENTFYGKKGGKKFDEYQGKKETQPLLVKEVKCYEDFACTKEIKTIKKGVKYYFKATQYSRTPSKAELKNLKWAIQYDDTPLANASQVTGEEKISYTVPKERKLTKLKVYAFFKAPDEKVKADVSFKILPPIIIFVNGYWNVSWLQKDALGFSDGKSLAGYWGNSLRSKAIQYFGSDSEVFFLNGADTAFSSGNKRYANGRDFAVSRFGNKQSKFYKAVFEDSRRIMVVSHSMGGAFAEGVISVLKEKKLDVEKVVHLSPADNSGFSANYPDKTYQLDISWDPVLMYKNLNDRDYIGSIKAAGLMQNPGHDQYGHANTKLEGYVWDWFEDLEVITLTFSRTETVYQRMPSDGLGPATSIPMKVNIYKSSGMKHNKQFIRIYKNKETYHEHSKNEYEKS</sequence>
<organism evidence="1 2">
    <name type="scientific">Chryseobacterium tagetis</name>
    <dbReference type="NCBI Taxonomy" id="2801334"/>
    <lineage>
        <taxon>Bacteria</taxon>
        <taxon>Pseudomonadati</taxon>
        <taxon>Bacteroidota</taxon>
        <taxon>Flavobacteriia</taxon>
        <taxon>Flavobacteriales</taxon>
        <taxon>Weeksellaceae</taxon>
        <taxon>Chryseobacterium group</taxon>
        <taxon>Chryseobacterium</taxon>
    </lineage>
</organism>
<dbReference type="InterPro" id="IPR029058">
    <property type="entry name" value="AB_hydrolase_fold"/>
</dbReference>
<dbReference type="RefSeq" id="WP_225688390.1">
    <property type="nucleotide sequence ID" value="NZ_JAERSE020000003.1"/>
</dbReference>
<protein>
    <recommendedName>
        <fullName evidence="3">PGAP1-like protein</fullName>
    </recommendedName>
</protein>
<dbReference type="EMBL" id="JAERSE020000003">
    <property type="protein sequence ID" value="MCA6067582.1"/>
    <property type="molecule type" value="Genomic_DNA"/>
</dbReference>
<comment type="caution">
    <text evidence="1">The sequence shown here is derived from an EMBL/GenBank/DDBJ whole genome shotgun (WGS) entry which is preliminary data.</text>
</comment>
<dbReference type="SUPFAM" id="SSF53474">
    <property type="entry name" value="alpha/beta-Hydrolases"/>
    <property type="match status" value="1"/>
</dbReference>
<reference evidence="1 2" key="1">
    <citation type="submission" date="2021-09" db="EMBL/GenBank/DDBJ databases">
        <title>Genome sequencing and assembly of Chryseobacterium sp. RG1.</title>
        <authorList>
            <person name="Chhetri G."/>
        </authorList>
    </citation>
    <scope>NUCLEOTIDE SEQUENCE [LARGE SCALE GENOMIC DNA]</scope>
    <source>
        <strain evidence="1 2">RG1</strain>
    </source>
</reference>
<dbReference type="Proteomes" id="UP000618240">
    <property type="component" value="Unassembled WGS sequence"/>
</dbReference>
<accession>A0ABS8A0Q3</accession>
<proteinExistence type="predicted"/>
<keyword evidence="2" id="KW-1185">Reference proteome</keyword>
<evidence type="ECO:0000313" key="2">
    <source>
        <dbReference type="Proteomes" id="UP000618240"/>
    </source>
</evidence>
<gene>
    <name evidence="1" type="ORF">JI747_010365</name>
</gene>